<accession>A0ABQ7SMQ5</accession>
<organism evidence="7 8">
    <name type="scientific">Phrynosoma platyrhinos</name>
    <name type="common">Desert horned lizard</name>
    <dbReference type="NCBI Taxonomy" id="52577"/>
    <lineage>
        <taxon>Eukaryota</taxon>
        <taxon>Metazoa</taxon>
        <taxon>Chordata</taxon>
        <taxon>Craniata</taxon>
        <taxon>Vertebrata</taxon>
        <taxon>Euteleostomi</taxon>
        <taxon>Lepidosauria</taxon>
        <taxon>Squamata</taxon>
        <taxon>Bifurcata</taxon>
        <taxon>Unidentata</taxon>
        <taxon>Episquamata</taxon>
        <taxon>Toxicofera</taxon>
        <taxon>Iguania</taxon>
        <taxon>Phrynosomatidae</taxon>
        <taxon>Phrynosomatinae</taxon>
        <taxon>Phrynosoma</taxon>
    </lineage>
</organism>
<comment type="subcellular location">
    <subcellularLocation>
        <location evidence="1">Membrane</location>
        <topology evidence="1">Single-pass membrane protein</topology>
    </subcellularLocation>
</comment>
<keyword evidence="8" id="KW-1185">Reference proteome</keyword>
<keyword evidence="4 6" id="KW-0472">Membrane</keyword>
<evidence type="ECO:0000256" key="6">
    <source>
        <dbReference type="SAM" id="Phobius"/>
    </source>
</evidence>
<gene>
    <name evidence="7" type="ORF">JD844_018031</name>
</gene>
<dbReference type="EMBL" id="JAIPUX010005289">
    <property type="protein sequence ID" value="KAH0618642.1"/>
    <property type="molecule type" value="Genomic_DNA"/>
</dbReference>
<name>A0ABQ7SMQ5_PHRPL</name>
<protein>
    <recommendedName>
        <fullName evidence="9">PDZK1-interacting protein 1</fullName>
    </recommendedName>
</protein>
<comment type="similarity">
    <text evidence="5">Belongs to the PDZK1-interacting protein 1/SMIM24 family.</text>
</comment>
<dbReference type="InterPro" id="IPR031627">
    <property type="entry name" value="PDZK1IP1/SMIM24"/>
</dbReference>
<evidence type="ECO:0000256" key="4">
    <source>
        <dbReference type="ARBA" id="ARBA00023136"/>
    </source>
</evidence>
<keyword evidence="3 6" id="KW-1133">Transmembrane helix</keyword>
<feature type="non-terminal residue" evidence="7">
    <location>
        <position position="1"/>
    </location>
</feature>
<sequence length="194" mass="21667">AVLQLVCFIIYQAHYLAGRSGSSDFTFCLLAFIREEEIHSSVYSKQFRVLLISNPHPTSHTINMKSLSVVTFCLLVALKPVNCQIGHGPLQPWMQGTIAVTVFLVLALVAFVVNRLWCQDKHDSLEGRNKGFSMEFNKEEVVISNGTEGRYSATASNCRCEEGPHVYENKVELECENTAAHHGEKSLEVLTTCM</sequence>
<dbReference type="Proteomes" id="UP000826234">
    <property type="component" value="Unassembled WGS sequence"/>
</dbReference>
<evidence type="ECO:0000256" key="3">
    <source>
        <dbReference type="ARBA" id="ARBA00022989"/>
    </source>
</evidence>
<dbReference type="Pfam" id="PF15807">
    <property type="entry name" value="MAP17"/>
    <property type="match status" value="1"/>
</dbReference>
<dbReference type="PANTHER" id="PTHR15296">
    <property type="entry name" value="MEMBRANE-ASSOCIATED PROTEIN MAP17"/>
    <property type="match status" value="1"/>
</dbReference>
<evidence type="ECO:0000313" key="7">
    <source>
        <dbReference type="EMBL" id="KAH0618642.1"/>
    </source>
</evidence>
<proteinExistence type="inferred from homology"/>
<evidence type="ECO:0000256" key="2">
    <source>
        <dbReference type="ARBA" id="ARBA00022692"/>
    </source>
</evidence>
<keyword evidence="2 6" id="KW-0812">Transmembrane</keyword>
<evidence type="ECO:0000256" key="1">
    <source>
        <dbReference type="ARBA" id="ARBA00004167"/>
    </source>
</evidence>
<evidence type="ECO:0000256" key="5">
    <source>
        <dbReference type="ARBA" id="ARBA00049650"/>
    </source>
</evidence>
<feature type="transmembrane region" description="Helical" evidence="6">
    <location>
        <begin position="93"/>
        <end position="113"/>
    </location>
</feature>
<reference evidence="7 8" key="1">
    <citation type="journal article" date="2022" name="Gigascience">
        <title>A chromosome-level genome assembly and annotation of the desert horned lizard, Phrynosoma platyrhinos, provides insight into chromosomal rearrangements among reptiles.</title>
        <authorList>
            <person name="Koochekian N."/>
            <person name="Ascanio A."/>
            <person name="Farleigh K."/>
            <person name="Card D.C."/>
            <person name="Schield D.R."/>
            <person name="Castoe T.A."/>
            <person name="Jezkova T."/>
        </authorList>
    </citation>
    <scope>NUCLEOTIDE SEQUENCE [LARGE SCALE GENOMIC DNA]</scope>
    <source>
        <tissue evidence="7">Liver</tissue>
    </source>
</reference>
<dbReference type="PANTHER" id="PTHR15296:SF1">
    <property type="entry name" value="PDZK1 INTERACTING PROTEIN 1"/>
    <property type="match status" value="1"/>
</dbReference>
<comment type="caution">
    <text evidence="7">The sequence shown here is derived from an EMBL/GenBank/DDBJ whole genome shotgun (WGS) entry which is preliminary data.</text>
</comment>
<evidence type="ECO:0000313" key="8">
    <source>
        <dbReference type="Proteomes" id="UP000826234"/>
    </source>
</evidence>
<evidence type="ECO:0008006" key="9">
    <source>
        <dbReference type="Google" id="ProtNLM"/>
    </source>
</evidence>